<reference evidence="2" key="1">
    <citation type="submission" date="2022-06" db="EMBL/GenBank/DDBJ databases">
        <title>Genome sequence of Phormidium yuhuli AB48 isolated from an industrial photobioreactor environment.</title>
        <authorList>
            <person name="Qiu Y."/>
            <person name="Noonan A.J.C."/>
            <person name="Dofher K."/>
            <person name="Koch M."/>
            <person name="Kieft B."/>
            <person name="Lin X."/>
            <person name="Ziels R.M."/>
            <person name="Hallam S.J."/>
        </authorList>
    </citation>
    <scope>NUCLEOTIDE SEQUENCE</scope>
    <source>
        <strain evidence="2">AB48</strain>
    </source>
</reference>
<keyword evidence="3" id="KW-1185">Reference proteome</keyword>
<organism evidence="2 3">
    <name type="scientific">Phormidium yuhuli AB48</name>
    <dbReference type="NCBI Taxonomy" id="2940671"/>
    <lineage>
        <taxon>Bacteria</taxon>
        <taxon>Bacillati</taxon>
        <taxon>Cyanobacteriota</taxon>
        <taxon>Cyanophyceae</taxon>
        <taxon>Oscillatoriophycideae</taxon>
        <taxon>Oscillatoriales</taxon>
        <taxon>Oscillatoriaceae</taxon>
        <taxon>Phormidium</taxon>
        <taxon>Phormidium yuhuli</taxon>
    </lineage>
</organism>
<dbReference type="EMBL" id="CP098611">
    <property type="protein sequence ID" value="USR91434.1"/>
    <property type="molecule type" value="Genomic_DNA"/>
</dbReference>
<evidence type="ECO:0000256" key="1">
    <source>
        <dbReference type="SAM" id="SignalP"/>
    </source>
</evidence>
<sequence>MNLQHTLGCAALSLSFAGLSLLTAAPAEAFTLIFGNGDSFGGEADFNLLGDRSTSYAFDFLDVDKNPTGLGNYGNWGMTHGTGTFAPYSTNGLISDGYLIKSVDFTTVGSSITSFLKYDNTEPGADPTLASWEMDLKNITFGDFWLGTTRFIGIDGTAVFRSGNTVTGEAAFSTQLLRTKENPHTMSFNAAIVPEPTGVLGAGIAVTMMAGLRKRSKQNA</sequence>
<gene>
    <name evidence="2" type="ORF">NEA10_01455</name>
</gene>
<feature type="signal peptide" evidence="1">
    <location>
        <begin position="1"/>
        <end position="29"/>
    </location>
</feature>
<feature type="chain" id="PRO_5047076035" evidence="1">
    <location>
        <begin position="30"/>
        <end position="220"/>
    </location>
</feature>
<name>A0ABY5AT64_9CYAN</name>
<evidence type="ECO:0000313" key="3">
    <source>
        <dbReference type="Proteomes" id="UP001056708"/>
    </source>
</evidence>
<protein>
    <submittedName>
        <fullName evidence="2">PEP-CTERM sorting domain-containing protein</fullName>
    </submittedName>
</protein>
<dbReference type="Proteomes" id="UP001056708">
    <property type="component" value="Chromosome"/>
</dbReference>
<accession>A0ABY5AT64</accession>
<dbReference type="RefSeq" id="WP_252663458.1">
    <property type="nucleotide sequence ID" value="NZ_CP098611.1"/>
</dbReference>
<evidence type="ECO:0000313" key="2">
    <source>
        <dbReference type="EMBL" id="USR91434.1"/>
    </source>
</evidence>
<keyword evidence="1" id="KW-0732">Signal</keyword>
<proteinExistence type="predicted"/>